<dbReference type="EMBL" id="KZ805345">
    <property type="protein sequence ID" value="PVI02239.1"/>
    <property type="molecule type" value="Genomic_DNA"/>
</dbReference>
<reference evidence="1 2" key="1">
    <citation type="journal article" date="2018" name="Sci. Rep.">
        <title>Comparative genomics provides insights into the lifestyle and reveals functional heterogeneity of dark septate endophytic fungi.</title>
        <authorList>
            <person name="Knapp D.G."/>
            <person name="Nemeth J.B."/>
            <person name="Barry K."/>
            <person name="Hainaut M."/>
            <person name="Henrissat B."/>
            <person name="Johnson J."/>
            <person name="Kuo A."/>
            <person name="Lim J.H.P."/>
            <person name="Lipzen A."/>
            <person name="Nolan M."/>
            <person name="Ohm R.A."/>
            <person name="Tamas L."/>
            <person name="Grigoriev I.V."/>
            <person name="Spatafora J.W."/>
            <person name="Nagy L.G."/>
            <person name="Kovacs G.M."/>
        </authorList>
    </citation>
    <scope>NUCLEOTIDE SEQUENCE [LARGE SCALE GENOMIC DNA]</scope>
    <source>
        <strain evidence="1 2">DSE2036</strain>
    </source>
</reference>
<dbReference type="Proteomes" id="UP000244855">
    <property type="component" value="Unassembled WGS sequence"/>
</dbReference>
<evidence type="ECO:0000313" key="1">
    <source>
        <dbReference type="EMBL" id="PVI02239.1"/>
    </source>
</evidence>
<feature type="non-terminal residue" evidence="1">
    <location>
        <position position="1"/>
    </location>
</feature>
<protein>
    <submittedName>
        <fullName evidence="1">Uncharacterized protein</fullName>
    </submittedName>
</protein>
<organism evidence="1 2">
    <name type="scientific">Periconia macrospinosa</name>
    <dbReference type="NCBI Taxonomy" id="97972"/>
    <lineage>
        <taxon>Eukaryota</taxon>
        <taxon>Fungi</taxon>
        <taxon>Dikarya</taxon>
        <taxon>Ascomycota</taxon>
        <taxon>Pezizomycotina</taxon>
        <taxon>Dothideomycetes</taxon>
        <taxon>Pleosporomycetidae</taxon>
        <taxon>Pleosporales</taxon>
        <taxon>Massarineae</taxon>
        <taxon>Periconiaceae</taxon>
        <taxon>Periconia</taxon>
    </lineage>
</organism>
<evidence type="ECO:0000313" key="2">
    <source>
        <dbReference type="Proteomes" id="UP000244855"/>
    </source>
</evidence>
<name>A0A2V1DVU0_9PLEO</name>
<dbReference type="AlphaFoldDB" id="A0A2V1DVU0"/>
<gene>
    <name evidence="1" type="ORF">DM02DRAFT_523337</name>
</gene>
<sequence>VPLLSHFLTSEPLAFQPLSCIEKVHIMDFAGNETNLHYEPGERWKPPPTLKIENQDKTPIKIGQFVQKVHACIVQNIEDIKKRKGETYGEMLMQSDGTI</sequence>
<accession>A0A2V1DVU0</accession>
<proteinExistence type="predicted"/>
<keyword evidence="2" id="KW-1185">Reference proteome</keyword>
<dbReference type="OrthoDB" id="3783451at2759"/>